<name>A0A8T5CJA7_HALVO</name>
<dbReference type="EMBL" id="JAERQX010000065">
    <property type="protein sequence ID" value="MBS8134108.1"/>
    <property type="molecule type" value="Genomic_DNA"/>
</dbReference>
<dbReference type="Proteomes" id="UP000679789">
    <property type="component" value="Unassembled WGS sequence"/>
</dbReference>
<evidence type="ECO:0000313" key="3">
    <source>
        <dbReference type="EMBL" id="MBS8126374.1"/>
    </source>
</evidence>
<dbReference type="EMBL" id="JAERQW010000066">
    <property type="protein sequence ID" value="MBS8130242.1"/>
    <property type="molecule type" value="Genomic_DNA"/>
</dbReference>
<dbReference type="Proteomes" id="UP000678484">
    <property type="component" value="Unassembled WGS sequence"/>
</dbReference>
<evidence type="ECO:0000313" key="6">
    <source>
        <dbReference type="Proteomes" id="UP000676028"/>
    </source>
</evidence>
<gene>
    <name evidence="2" type="ORF">JK351_19775</name>
    <name evidence="5" type="ORF">JK352_19755</name>
    <name evidence="4" type="ORF">JK353_19760</name>
    <name evidence="3" type="ORF">JK354_19755</name>
</gene>
<evidence type="ECO:0000313" key="5">
    <source>
        <dbReference type="EMBL" id="MBS8134108.1"/>
    </source>
</evidence>
<organism evidence="3 6">
    <name type="scientific">Haloferax volcanii</name>
    <name type="common">Halobacterium volcanii</name>
    <dbReference type="NCBI Taxonomy" id="2246"/>
    <lineage>
        <taxon>Archaea</taxon>
        <taxon>Methanobacteriati</taxon>
        <taxon>Methanobacteriota</taxon>
        <taxon>Stenosarchaea group</taxon>
        <taxon>Halobacteria</taxon>
        <taxon>Halobacteriales</taxon>
        <taxon>Haloferacaceae</taxon>
        <taxon>Haloferax</taxon>
    </lineage>
</organism>
<feature type="region of interest" description="Disordered" evidence="1">
    <location>
        <begin position="171"/>
        <end position="213"/>
    </location>
</feature>
<dbReference type="RefSeq" id="WP_144064025.1">
    <property type="nucleotide sequence ID" value="NZ_JAERQU010000065.1"/>
</dbReference>
<dbReference type="AlphaFoldDB" id="A0A8T5CJA7"/>
<dbReference type="EMBL" id="JAERQV010000065">
    <property type="protein sequence ID" value="MBS8126374.1"/>
    <property type="molecule type" value="Genomic_DNA"/>
</dbReference>
<feature type="compositionally biased region" description="Basic and acidic residues" evidence="1">
    <location>
        <begin position="198"/>
        <end position="213"/>
    </location>
</feature>
<comment type="caution">
    <text evidence="3">The sequence shown here is derived from an EMBL/GenBank/DDBJ whole genome shotgun (WGS) entry which is preliminary data.</text>
</comment>
<dbReference type="EMBL" id="JAERQU010000065">
    <property type="protein sequence ID" value="MBS8121366.1"/>
    <property type="molecule type" value="Genomic_DNA"/>
</dbReference>
<sequence length="213" mass="23856">MTRNIDRKSIDLSNINRRRFVQGVSSTVGVSGLGVSGLGKASAEGAREYIGVSYDTRTHITQRKCTASLNYKPDGRLSGILKIAGYNIPVGSDGRIKPNSSSDMWSYWIEKEEEKFQEDDQKLQIRLNFDGDRMVGWMTRPTPKFAKLSFSMNAVDRGATMDKIESALNPKDLSKFDKNPTIPQKGIPTETSIQNMRVKPDKSENYLKKRGGE</sequence>
<evidence type="ECO:0000313" key="2">
    <source>
        <dbReference type="EMBL" id="MBS8121366.1"/>
    </source>
</evidence>
<dbReference type="GeneID" id="41060891"/>
<proteinExistence type="predicted"/>
<reference evidence="3" key="1">
    <citation type="journal article" date="2021" name="Nat. Microbiol.">
        <title>Cell division in the archaeon Haloferax volcanii relies on two FtsZ proteins with distinct functions in division ring assembly and constriction.</title>
        <authorList>
            <person name="Liao Y."/>
            <person name="Ithurbide S."/>
            <person name="Evenhuis C."/>
            <person name="Loewe J."/>
            <person name="Duggin I.G."/>
        </authorList>
    </citation>
    <scope>NUCLEOTIDE SEQUENCE</scope>
    <source>
        <strain evidence="2">H98</strain>
        <strain evidence="5">ID112 - delta_ftsZ1_delta_ftsZ2</strain>
        <strain evidence="3">ID76 - delta_ftsZ1</strain>
        <strain evidence="4">ID77 - delta_ftsZ2</strain>
    </source>
</reference>
<evidence type="ECO:0000256" key="1">
    <source>
        <dbReference type="SAM" id="MobiDB-lite"/>
    </source>
</evidence>
<dbReference type="InterPro" id="IPR006311">
    <property type="entry name" value="TAT_signal"/>
</dbReference>
<evidence type="ECO:0000313" key="4">
    <source>
        <dbReference type="EMBL" id="MBS8130242.1"/>
    </source>
</evidence>
<dbReference type="Proteomes" id="UP000676028">
    <property type="component" value="Unassembled WGS sequence"/>
</dbReference>
<protein>
    <submittedName>
        <fullName evidence="3">Uncharacterized protein</fullName>
    </submittedName>
</protein>
<accession>A0A8T5CJA7</accession>
<dbReference type="Proteomes" id="UP000679371">
    <property type="component" value="Unassembled WGS sequence"/>
</dbReference>
<dbReference type="PROSITE" id="PS51318">
    <property type="entry name" value="TAT"/>
    <property type="match status" value="1"/>
</dbReference>